<keyword evidence="2" id="KW-0472">Membrane</keyword>
<evidence type="ECO:0000256" key="2">
    <source>
        <dbReference type="SAM" id="Phobius"/>
    </source>
</evidence>
<keyword evidence="2" id="KW-0812">Transmembrane</keyword>
<gene>
    <name evidence="3" type="ORF">ACFS25_28440</name>
</gene>
<keyword evidence="2" id="KW-1133">Transmembrane helix</keyword>
<dbReference type="EMBL" id="JBHUOM010000043">
    <property type="protein sequence ID" value="MFD2937730.1"/>
    <property type="molecule type" value="Genomic_DNA"/>
</dbReference>
<proteinExistence type="predicted"/>
<evidence type="ECO:0000256" key="1">
    <source>
        <dbReference type="SAM" id="MobiDB-lite"/>
    </source>
</evidence>
<dbReference type="Proteomes" id="UP001597512">
    <property type="component" value="Unassembled WGS sequence"/>
</dbReference>
<sequence length="448" mass="50938">MTQKTSRSATFFNPLNLIFKSIFIMTLTSTLLKYKPLAHKLSSKFRIWHVEALLNQSADLLERCLAEEREYNTLNFEWKQFQLNLQAELDSIVLEEKKRDNAYFDRDRVYIDSENKFLKDSENDFQQSKKAARGAYDNSNSGASGEGLIPYEQASQRLVEKNIEEIQRNSRADLLSTKAVWVNQDEGNSKTQIGTRRHLHDQKREQTKSGGLFDLSIRIDAVKERLKRNYEDAYDRLAVAKQGLESIYGYEQKNFPKEEKNLISSLAIWNSEAIEWLIAYQQLEQGFTRVVSVRYLLGDEQWNKLGNFDTPLPLHIPSDFFRTHVSVRVRGVGASIIGSAGLFPWTITIGVPKQAVFYRENGKPKPIDQTAIPLCLLGRVENRKSTSPVEIGGLISLCNASPIGSSDDDTDPEGNWSIKIDSPLNKVESFSGIDDILLDIIIVGKTTF</sequence>
<keyword evidence="4" id="KW-1185">Reference proteome</keyword>
<evidence type="ECO:0000313" key="3">
    <source>
        <dbReference type="EMBL" id="MFD2937730.1"/>
    </source>
</evidence>
<reference evidence="4" key="1">
    <citation type="journal article" date="2019" name="Int. J. Syst. Evol. Microbiol.">
        <title>The Global Catalogue of Microorganisms (GCM) 10K type strain sequencing project: providing services to taxonomists for standard genome sequencing and annotation.</title>
        <authorList>
            <consortium name="The Broad Institute Genomics Platform"/>
            <consortium name="The Broad Institute Genome Sequencing Center for Infectious Disease"/>
            <person name="Wu L."/>
            <person name="Ma J."/>
        </authorList>
    </citation>
    <scope>NUCLEOTIDE SEQUENCE [LARGE SCALE GENOMIC DNA]</scope>
    <source>
        <strain evidence="4">KCTC 52490</strain>
    </source>
</reference>
<feature type="region of interest" description="Disordered" evidence="1">
    <location>
        <begin position="122"/>
        <end position="148"/>
    </location>
</feature>
<organism evidence="3 4">
    <name type="scientific">Spirosoma flavum</name>
    <dbReference type="NCBI Taxonomy" id="2048557"/>
    <lineage>
        <taxon>Bacteria</taxon>
        <taxon>Pseudomonadati</taxon>
        <taxon>Bacteroidota</taxon>
        <taxon>Cytophagia</taxon>
        <taxon>Cytophagales</taxon>
        <taxon>Cytophagaceae</taxon>
        <taxon>Spirosoma</taxon>
    </lineage>
</organism>
<comment type="caution">
    <text evidence="3">The sequence shown here is derived from an EMBL/GenBank/DDBJ whole genome shotgun (WGS) entry which is preliminary data.</text>
</comment>
<feature type="transmembrane region" description="Helical" evidence="2">
    <location>
        <begin position="17"/>
        <end position="34"/>
    </location>
</feature>
<protein>
    <submittedName>
        <fullName evidence="3">Uncharacterized protein</fullName>
    </submittedName>
</protein>
<evidence type="ECO:0000313" key="4">
    <source>
        <dbReference type="Proteomes" id="UP001597512"/>
    </source>
</evidence>
<name>A0ABW6AU04_9BACT</name>
<accession>A0ABW6AU04</accession>